<accession>A0ABD3MIP6</accession>
<evidence type="ECO:0000313" key="2">
    <source>
        <dbReference type="Proteomes" id="UP001530315"/>
    </source>
</evidence>
<reference evidence="1 2" key="1">
    <citation type="submission" date="2024-10" db="EMBL/GenBank/DDBJ databases">
        <title>Updated reference genomes for cyclostephanoid diatoms.</title>
        <authorList>
            <person name="Roberts W.R."/>
            <person name="Alverson A.J."/>
        </authorList>
    </citation>
    <scope>NUCLEOTIDE SEQUENCE [LARGE SCALE GENOMIC DNA]</scope>
    <source>
        <strain evidence="1 2">AJA276-08</strain>
    </source>
</reference>
<keyword evidence="2" id="KW-1185">Reference proteome</keyword>
<dbReference type="Proteomes" id="UP001530315">
    <property type="component" value="Unassembled WGS sequence"/>
</dbReference>
<dbReference type="EMBL" id="JALLAZ020001800">
    <property type="protein sequence ID" value="KAL3763482.1"/>
    <property type="molecule type" value="Genomic_DNA"/>
</dbReference>
<dbReference type="AlphaFoldDB" id="A0ABD3MIP6"/>
<proteinExistence type="predicted"/>
<name>A0ABD3MIP6_9STRA</name>
<comment type="caution">
    <text evidence="1">The sequence shown here is derived from an EMBL/GenBank/DDBJ whole genome shotgun (WGS) entry which is preliminary data.</text>
</comment>
<gene>
    <name evidence="1" type="ORF">ACHAW5_010874</name>
</gene>
<protein>
    <submittedName>
        <fullName evidence="1">Uncharacterized protein</fullName>
    </submittedName>
</protein>
<sequence length="280" mass="30588">MEIIIPVVDSSGVMPLCASEDQTRTPKTLAIESAELVGETNVLPPPGCCSASSSLDQDRKSWLGLVTTYEPLKVCLDDDSSIEDDDEDMFDDDAFTFGDEDFQAIMSHEAMKRMSTSITLIPHGHGRPAAQTSADCPPKNSLFLPSHRSAPLLSDKVADISADSSPAASSGSLGTLASHTSCNSLSRKTRSKRKVSLRNDVAVIPIPSRTEYLHRERLWCSASELYHNAARNTIEFAAEGFDWRNVADDEQMIQSPSGERIHPIHFMNVANYPSSAMSNR</sequence>
<organism evidence="1 2">
    <name type="scientific">Stephanodiscus triporus</name>
    <dbReference type="NCBI Taxonomy" id="2934178"/>
    <lineage>
        <taxon>Eukaryota</taxon>
        <taxon>Sar</taxon>
        <taxon>Stramenopiles</taxon>
        <taxon>Ochrophyta</taxon>
        <taxon>Bacillariophyta</taxon>
        <taxon>Coscinodiscophyceae</taxon>
        <taxon>Thalassiosirophycidae</taxon>
        <taxon>Stephanodiscales</taxon>
        <taxon>Stephanodiscaceae</taxon>
        <taxon>Stephanodiscus</taxon>
    </lineage>
</organism>
<evidence type="ECO:0000313" key="1">
    <source>
        <dbReference type="EMBL" id="KAL3763482.1"/>
    </source>
</evidence>